<dbReference type="Gene3D" id="3.30.110.190">
    <property type="match status" value="1"/>
</dbReference>
<dbReference type="AlphaFoldDB" id="K8Y0U8"/>
<dbReference type="RefSeq" id="WP_004459897.1">
    <property type="nucleotide sequence ID" value="NZ_CP006695.1"/>
</dbReference>
<accession>K8Y0U8</accession>
<dbReference type="Proteomes" id="UP000035800">
    <property type="component" value="Chromosome II"/>
</dbReference>
<dbReference type="InterPro" id="IPR025506">
    <property type="entry name" value="Abi_alpha"/>
</dbReference>
<dbReference type="KEGG" id="lst:LSS_08484"/>
<dbReference type="PATRIC" id="fig|758847.3.peg.1780"/>
<reference evidence="1 2" key="1">
    <citation type="journal article" date="2012" name="Gene">
        <title>Sequence of Leptospira santarosai serovar Shermani genome and prediction of virulence-associated genes.</title>
        <authorList>
            <person name="Chou L.F."/>
            <person name="Chen Y.T."/>
            <person name="Lu C.W."/>
            <person name="Ko Y.C."/>
            <person name="Tang C.Y."/>
            <person name="Pan M.J."/>
            <person name="Tian Y.C."/>
            <person name="Chiu C.H."/>
            <person name="Hung C.C."/>
            <person name="Yang C.W."/>
        </authorList>
    </citation>
    <scope>NUCLEOTIDE SEQUENCE [LARGE SCALE GENOMIC DNA]</scope>
    <source>
        <strain evidence="1">LT 821</strain>
    </source>
</reference>
<sequence length="263" mass="30539">MRNAVKKFKKGIKMEKELEIIKVALDSKVVEKIYDDGLSGTTSQIGRLGEDLVKTARLLLFPIQILGSLQDRLERILIRIKHKIPEDKIKQADPKIIGPSLENLKYIQEDDVLFEAFINLITKSMNEDEYRNVHPAFPRLLEQLSSDEAILLYELKNMEFNVVDTMDYDRSLNQFHNRKLISSEIPSEKLEFPEHMETYYSHLESLGLVSWPVFKQIPINSNGIQTGITRYSKWLSTPFGKIFSQVCIPDEEYIISYLQKKSQ</sequence>
<reference evidence="1 2" key="2">
    <citation type="journal article" date="2014" name="Emerg. Microbes Infect.">
        <title>Potential impact on kidney infection: a whole-genome analysis of Leptospira santarosai serovar Shermani.</title>
        <authorList>
            <person name="Chou L.F."/>
            <person name="Chen T.W."/>
            <person name="Ko Y.C."/>
            <person name="Pan M.J."/>
            <person name="Tian Y.C."/>
            <person name="Chiu C.H."/>
            <person name="Tang P."/>
            <person name="Hung C.C."/>
            <person name="Yang C.W."/>
        </authorList>
    </citation>
    <scope>NUCLEOTIDE SEQUENCE</scope>
    <source>
        <strain evidence="1 2">LT 821</strain>
    </source>
</reference>
<evidence type="ECO:0000313" key="1">
    <source>
        <dbReference type="EMBL" id="EKT87134.1"/>
    </source>
</evidence>
<organism evidence="1 2">
    <name type="scientific">Leptospira santarosai serovar Shermani str. LT 821</name>
    <dbReference type="NCBI Taxonomy" id="758847"/>
    <lineage>
        <taxon>Bacteria</taxon>
        <taxon>Pseudomonadati</taxon>
        <taxon>Spirochaetota</taxon>
        <taxon>Spirochaetia</taxon>
        <taxon>Leptospirales</taxon>
        <taxon>Leptospiraceae</taxon>
        <taxon>Leptospira</taxon>
    </lineage>
</organism>
<dbReference type="EMBL" id="CP006695">
    <property type="protein sequence ID" value="EKT87134.1"/>
    <property type="molecule type" value="Genomic_DNA"/>
</dbReference>
<evidence type="ECO:0000313" key="2">
    <source>
        <dbReference type="Proteomes" id="UP000035800"/>
    </source>
</evidence>
<dbReference type="STRING" id="758847.LSS_08484"/>
<dbReference type="GeneID" id="29740321"/>
<dbReference type="Pfam" id="PF14337">
    <property type="entry name" value="Abi_alpha"/>
    <property type="match status" value="1"/>
</dbReference>
<evidence type="ECO:0008006" key="3">
    <source>
        <dbReference type="Google" id="ProtNLM"/>
    </source>
</evidence>
<proteinExistence type="predicted"/>
<name>K8Y0U8_9LEPT</name>
<gene>
    <name evidence="1" type="ORF">LSS_08484</name>
</gene>
<protein>
    <recommendedName>
        <fullName evidence="3">DUF4393 domain-containing protein</fullName>
    </recommendedName>
</protein>